<feature type="region of interest" description="Disordered" evidence="1">
    <location>
        <begin position="60"/>
        <end position="81"/>
    </location>
</feature>
<reference evidence="2 3" key="1">
    <citation type="submission" date="2012-08" db="EMBL/GenBank/DDBJ databases">
        <title>Oryza genome evolution.</title>
        <authorList>
            <person name="Wing R.A."/>
        </authorList>
    </citation>
    <scope>NUCLEOTIDE SEQUENCE</scope>
</reference>
<evidence type="ECO:0000313" key="3">
    <source>
        <dbReference type="Proteomes" id="UP000032180"/>
    </source>
</evidence>
<dbReference type="HOGENOM" id="CLU_2124654_0_0_1"/>
<sequence>MATGTTRAPDVRAAVLLHVFLASPPSLSSPSTPLSRTRRPDTEPTTSIRICGALAVRVAAETGGESSPSSAPDPERMRRFGQPHPHLVVLTGTAAVALQSQGRCRAPLPHESIG</sequence>
<evidence type="ECO:0000313" key="2">
    <source>
        <dbReference type="EnsemblPlants" id="LPERR05G18990.1"/>
    </source>
</evidence>
<evidence type="ECO:0000256" key="1">
    <source>
        <dbReference type="SAM" id="MobiDB-lite"/>
    </source>
</evidence>
<proteinExistence type="predicted"/>
<dbReference type="AlphaFoldDB" id="A0A0D9WIS3"/>
<keyword evidence="3" id="KW-1185">Reference proteome</keyword>
<reference evidence="2" key="3">
    <citation type="submission" date="2015-04" db="UniProtKB">
        <authorList>
            <consortium name="EnsemblPlants"/>
        </authorList>
    </citation>
    <scope>IDENTIFICATION</scope>
</reference>
<dbReference type="Gramene" id="LPERR05G18990.1">
    <property type="protein sequence ID" value="LPERR05G18990.1"/>
    <property type="gene ID" value="LPERR05G18990"/>
</dbReference>
<accession>A0A0D9WIS3</accession>
<protein>
    <submittedName>
        <fullName evidence="2">Uncharacterized protein</fullName>
    </submittedName>
</protein>
<dbReference type="EnsemblPlants" id="LPERR05G18990.1">
    <property type="protein sequence ID" value="LPERR05G18990.1"/>
    <property type="gene ID" value="LPERR05G18990"/>
</dbReference>
<reference evidence="3" key="2">
    <citation type="submission" date="2013-12" db="EMBL/GenBank/DDBJ databases">
        <authorList>
            <person name="Yu Y."/>
            <person name="Lee S."/>
            <person name="de Baynast K."/>
            <person name="Wissotski M."/>
            <person name="Liu L."/>
            <person name="Talag J."/>
            <person name="Goicoechea J."/>
            <person name="Angelova A."/>
            <person name="Jetty R."/>
            <person name="Kudrna D."/>
            <person name="Golser W."/>
            <person name="Rivera L."/>
            <person name="Zhang J."/>
            <person name="Wing R."/>
        </authorList>
    </citation>
    <scope>NUCLEOTIDE SEQUENCE</scope>
</reference>
<feature type="compositionally biased region" description="Low complexity" evidence="1">
    <location>
        <begin position="23"/>
        <end position="35"/>
    </location>
</feature>
<name>A0A0D9WIS3_9ORYZ</name>
<dbReference type="Proteomes" id="UP000032180">
    <property type="component" value="Chromosome 5"/>
</dbReference>
<organism evidence="2 3">
    <name type="scientific">Leersia perrieri</name>
    <dbReference type="NCBI Taxonomy" id="77586"/>
    <lineage>
        <taxon>Eukaryota</taxon>
        <taxon>Viridiplantae</taxon>
        <taxon>Streptophyta</taxon>
        <taxon>Embryophyta</taxon>
        <taxon>Tracheophyta</taxon>
        <taxon>Spermatophyta</taxon>
        <taxon>Magnoliopsida</taxon>
        <taxon>Liliopsida</taxon>
        <taxon>Poales</taxon>
        <taxon>Poaceae</taxon>
        <taxon>BOP clade</taxon>
        <taxon>Oryzoideae</taxon>
        <taxon>Oryzeae</taxon>
        <taxon>Oryzinae</taxon>
        <taxon>Leersia</taxon>
    </lineage>
</organism>
<feature type="region of interest" description="Disordered" evidence="1">
    <location>
        <begin position="23"/>
        <end position="48"/>
    </location>
</feature>